<protein>
    <recommendedName>
        <fullName evidence="10">Major facilitator superfamily (MFS) profile domain-containing protein</fullName>
    </recommendedName>
</protein>
<feature type="transmembrane region" description="Helical" evidence="9">
    <location>
        <begin position="309"/>
        <end position="331"/>
    </location>
</feature>
<reference evidence="12" key="2">
    <citation type="submission" date="2015-01" db="EMBL/GenBank/DDBJ databases">
        <title>Evolutionary Origins and Diversification of the Mycorrhizal Mutualists.</title>
        <authorList>
            <consortium name="DOE Joint Genome Institute"/>
            <consortium name="Mycorrhizal Genomics Consortium"/>
            <person name="Kohler A."/>
            <person name="Kuo A."/>
            <person name="Nagy L.G."/>
            <person name="Floudas D."/>
            <person name="Copeland A."/>
            <person name="Barry K.W."/>
            <person name="Cichocki N."/>
            <person name="Veneault-Fourrey C."/>
            <person name="LaButti K."/>
            <person name="Lindquist E.A."/>
            <person name="Lipzen A."/>
            <person name="Lundell T."/>
            <person name="Morin E."/>
            <person name="Murat C."/>
            <person name="Riley R."/>
            <person name="Ohm R."/>
            <person name="Sun H."/>
            <person name="Tunlid A."/>
            <person name="Henrissat B."/>
            <person name="Grigoriev I.V."/>
            <person name="Hibbett D.S."/>
            <person name="Martin F."/>
        </authorList>
    </citation>
    <scope>NUCLEOTIDE SEQUENCE [LARGE SCALE GENOMIC DNA]</scope>
    <source>
        <strain evidence="12">Zn</strain>
    </source>
</reference>
<dbReference type="InterPro" id="IPR003663">
    <property type="entry name" value="Sugar/inositol_transpt"/>
</dbReference>
<comment type="subcellular location">
    <subcellularLocation>
        <location evidence="1">Membrane</location>
        <topology evidence="1">Multi-pass membrane protein</topology>
    </subcellularLocation>
</comment>
<feature type="transmembrane region" description="Helical" evidence="9">
    <location>
        <begin position="407"/>
        <end position="429"/>
    </location>
</feature>
<dbReference type="Pfam" id="PF00083">
    <property type="entry name" value="Sugar_tr"/>
    <property type="match status" value="1"/>
</dbReference>
<feature type="domain" description="Major facilitator superfamily (MFS) profile" evidence="10">
    <location>
        <begin position="60"/>
        <end position="499"/>
    </location>
</feature>
<feature type="transmembrane region" description="Helical" evidence="9">
    <location>
        <begin position="129"/>
        <end position="148"/>
    </location>
</feature>
<feature type="transmembrane region" description="Helical" evidence="9">
    <location>
        <begin position="377"/>
        <end position="395"/>
    </location>
</feature>
<comment type="similarity">
    <text evidence="2 7">Belongs to the major facilitator superfamily. Sugar transporter (TC 2.A.1.1) family.</text>
</comment>
<keyword evidence="5 9" id="KW-1133">Transmembrane helix</keyword>
<name>A0A0C3GBZ9_OIDMZ</name>
<dbReference type="Gene3D" id="1.20.1250.20">
    <property type="entry name" value="MFS general substrate transporter like domains"/>
    <property type="match status" value="1"/>
</dbReference>
<evidence type="ECO:0000313" key="12">
    <source>
        <dbReference type="Proteomes" id="UP000054321"/>
    </source>
</evidence>
<evidence type="ECO:0000256" key="3">
    <source>
        <dbReference type="ARBA" id="ARBA00022448"/>
    </source>
</evidence>
<dbReference type="AlphaFoldDB" id="A0A0C3GBZ9"/>
<proteinExistence type="inferred from homology"/>
<dbReference type="InterPro" id="IPR036259">
    <property type="entry name" value="MFS_trans_sf"/>
</dbReference>
<keyword evidence="3 7" id="KW-0813">Transport</keyword>
<dbReference type="PANTHER" id="PTHR48022:SF70">
    <property type="entry name" value="MONOSACCHARIDE TRANSPORTER, PUTATIVE (AFU_ORTHOLOGUE AFUA_5G14540)-RELATED"/>
    <property type="match status" value="1"/>
</dbReference>
<dbReference type="PANTHER" id="PTHR48022">
    <property type="entry name" value="PLASTIDIC GLUCOSE TRANSPORTER 4"/>
    <property type="match status" value="1"/>
</dbReference>
<reference evidence="11 12" key="1">
    <citation type="submission" date="2014-04" db="EMBL/GenBank/DDBJ databases">
        <authorList>
            <consortium name="DOE Joint Genome Institute"/>
            <person name="Kuo A."/>
            <person name="Martino E."/>
            <person name="Perotto S."/>
            <person name="Kohler A."/>
            <person name="Nagy L.G."/>
            <person name="Floudas D."/>
            <person name="Copeland A."/>
            <person name="Barry K.W."/>
            <person name="Cichocki N."/>
            <person name="Veneault-Fourrey C."/>
            <person name="LaButti K."/>
            <person name="Lindquist E.A."/>
            <person name="Lipzen A."/>
            <person name="Lundell T."/>
            <person name="Morin E."/>
            <person name="Murat C."/>
            <person name="Sun H."/>
            <person name="Tunlid A."/>
            <person name="Henrissat B."/>
            <person name="Grigoriev I.V."/>
            <person name="Hibbett D.S."/>
            <person name="Martin F."/>
            <person name="Nordberg H.P."/>
            <person name="Cantor M.N."/>
            <person name="Hua S.X."/>
        </authorList>
    </citation>
    <scope>NUCLEOTIDE SEQUENCE [LARGE SCALE GENOMIC DNA]</scope>
    <source>
        <strain evidence="11 12">Zn</strain>
    </source>
</reference>
<feature type="transmembrane region" description="Helical" evidence="9">
    <location>
        <begin position="475"/>
        <end position="495"/>
    </location>
</feature>
<keyword evidence="4 9" id="KW-0812">Transmembrane</keyword>
<evidence type="ECO:0000313" key="11">
    <source>
        <dbReference type="EMBL" id="KIM93685.1"/>
    </source>
</evidence>
<dbReference type="GO" id="GO:0016020">
    <property type="term" value="C:membrane"/>
    <property type="evidence" value="ECO:0007669"/>
    <property type="project" value="UniProtKB-SubCell"/>
</dbReference>
<dbReference type="InterPro" id="IPR020846">
    <property type="entry name" value="MFS_dom"/>
</dbReference>
<evidence type="ECO:0000256" key="8">
    <source>
        <dbReference type="SAM" id="MobiDB-lite"/>
    </source>
</evidence>
<feature type="transmembrane region" description="Helical" evidence="9">
    <location>
        <begin position="351"/>
        <end position="368"/>
    </location>
</feature>
<accession>A0A0C3GBZ9</accession>
<evidence type="ECO:0000256" key="9">
    <source>
        <dbReference type="SAM" id="Phobius"/>
    </source>
</evidence>
<dbReference type="SUPFAM" id="SSF103473">
    <property type="entry name" value="MFS general substrate transporter"/>
    <property type="match status" value="1"/>
</dbReference>
<evidence type="ECO:0000256" key="5">
    <source>
        <dbReference type="ARBA" id="ARBA00022989"/>
    </source>
</evidence>
<feature type="transmembrane region" description="Helical" evidence="9">
    <location>
        <begin position="55"/>
        <end position="73"/>
    </location>
</feature>
<keyword evidence="12" id="KW-1185">Reference proteome</keyword>
<evidence type="ECO:0000256" key="4">
    <source>
        <dbReference type="ARBA" id="ARBA00022692"/>
    </source>
</evidence>
<dbReference type="InterPro" id="IPR005828">
    <property type="entry name" value="MFS_sugar_transport-like"/>
</dbReference>
<dbReference type="PROSITE" id="PS00216">
    <property type="entry name" value="SUGAR_TRANSPORT_1"/>
    <property type="match status" value="1"/>
</dbReference>
<dbReference type="NCBIfam" id="TIGR00879">
    <property type="entry name" value="SP"/>
    <property type="match status" value="1"/>
</dbReference>
<evidence type="ECO:0000256" key="2">
    <source>
        <dbReference type="ARBA" id="ARBA00010992"/>
    </source>
</evidence>
<sequence length="544" mass="60485">MASNEKTAAAEGLVHEEHKQEHAQNAAAPDAAVEAIELDDQLRDIKYSPWTRHMFRLYGCLLVGYFGATTNGYDGSVMSALNAMNSYLSYFHMKSASASTGLVFAIYNLGTVGAIPFVGPANDYLGRRAGMFIGALIVILGSLISALAKDHGMFMAGRFVLGFGVAFCNISSPVYVGEMAHPQWRGVQMGLYNCFYFVGSITASWVTYAAQYRGSGGWRIPLYCQLIASGIIASFIWFLPESPRWLVAQGRPKAARKVLVEYHGEGNPDHPLVKLELAEMEYQIMTDASDKRWWDYRELSNTRERRRRLLSILTMAIFAQWSGNSVTSYYLPVMLESAGITSQQRKLMLNGIYNVLSFIVALSGAALMDRIGRRKQAMYSLVAIITCFTILTPLSKYAKEHTSNSSMANATIAFIYLSGFTYSIGWTPIAPMYIVENLETSTRAKGKSVAQFFTACASFTMSYGSAPAFGKIAQYYYLVFIGWDLLELVVIYFWWPETRGRTLEEIEEVYNAPDPVKKSLEPRSTQTIANTIAPGTDKKGELDV</sequence>
<feature type="region of interest" description="Disordered" evidence="8">
    <location>
        <begin position="1"/>
        <end position="28"/>
    </location>
</feature>
<dbReference type="PROSITE" id="PS50850">
    <property type="entry name" value="MFS"/>
    <property type="match status" value="1"/>
</dbReference>
<gene>
    <name evidence="11" type="ORF">OIDMADRAFT_137375</name>
</gene>
<dbReference type="EMBL" id="KN832893">
    <property type="protein sequence ID" value="KIM93685.1"/>
    <property type="molecule type" value="Genomic_DNA"/>
</dbReference>
<dbReference type="Proteomes" id="UP000054321">
    <property type="component" value="Unassembled WGS sequence"/>
</dbReference>
<dbReference type="InterPro" id="IPR005829">
    <property type="entry name" value="Sugar_transporter_CS"/>
</dbReference>
<feature type="transmembrane region" description="Helical" evidence="9">
    <location>
        <begin position="449"/>
        <end position="469"/>
    </location>
</feature>
<feature type="transmembrane region" description="Helical" evidence="9">
    <location>
        <begin position="220"/>
        <end position="239"/>
    </location>
</feature>
<evidence type="ECO:0000259" key="10">
    <source>
        <dbReference type="PROSITE" id="PS50850"/>
    </source>
</evidence>
<evidence type="ECO:0000256" key="7">
    <source>
        <dbReference type="RuleBase" id="RU003346"/>
    </source>
</evidence>
<dbReference type="OrthoDB" id="6133115at2759"/>
<organism evidence="11 12">
    <name type="scientific">Oidiodendron maius (strain Zn)</name>
    <dbReference type="NCBI Taxonomy" id="913774"/>
    <lineage>
        <taxon>Eukaryota</taxon>
        <taxon>Fungi</taxon>
        <taxon>Dikarya</taxon>
        <taxon>Ascomycota</taxon>
        <taxon>Pezizomycotina</taxon>
        <taxon>Leotiomycetes</taxon>
        <taxon>Leotiomycetes incertae sedis</taxon>
        <taxon>Myxotrichaceae</taxon>
        <taxon>Oidiodendron</taxon>
    </lineage>
</organism>
<feature type="transmembrane region" description="Helical" evidence="9">
    <location>
        <begin position="154"/>
        <end position="177"/>
    </location>
</feature>
<dbReference type="HOGENOM" id="CLU_001265_30_13_1"/>
<feature type="transmembrane region" description="Helical" evidence="9">
    <location>
        <begin position="189"/>
        <end position="208"/>
    </location>
</feature>
<feature type="compositionally biased region" description="Basic and acidic residues" evidence="8">
    <location>
        <begin position="13"/>
        <end position="22"/>
    </location>
</feature>
<dbReference type="InParanoid" id="A0A0C3GBZ9"/>
<feature type="transmembrane region" description="Helical" evidence="9">
    <location>
        <begin position="93"/>
        <end position="117"/>
    </location>
</feature>
<dbReference type="FunFam" id="1.20.1250.20:FF:000217">
    <property type="entry name" value="MFS lactose permease, putative"/>
    <property type="match status" value="1"/>
</dbReference>
<evidence type="ECO:0000256" key="6">
    <source>
        <dbReference type="ARBA" id="ARBA00023136"/>
    </source>
</evidence>
<keyword evidence="6 9" id="KW-0472">Membrane</keyword>
<evidence type="ECO:0000256" key="1">
    <source>
        <dbReference type="ARBA" id="ARBA00004141"/>
    </source>
</evidence>
<dbReference type="GO" id="GO:0005351">
    <property type="term" value="F:carbohydrate:proton symporter activity"/>
    <property type="evidence" value="ECO:0007669"/>
    <property type="project" value="TreeGrafter"/>
</dbReference>
<dbReference type="InterPro" id="IPR050360">
    <property type="entry name" value="MFS_Sugar_Transporters"/>
</dbReference>